<protein>
    <submittedName>
        <fullName evidence="2">Uncharacterized protein</fullName>
    </submittedName>
</protein>
<dbReference type="AlphaFoldDB" id="A0A2B2LY95"/>
<feature type="region of interest" description="Disordered" evidence="1">
    <location>
        <begin position="146"/>
        <end position="167"/>
    </location>
</feature>
<evidence type="ECO:0000256" key="1">
    <source>
        <dbReference type="SAM" id="MobiDB-lite"/>
    </source>
</evidence>
<dbReference type="EMBL" id="NVAP01000019">
    <property type="protein sequence ID" value="PFQ47888.1"/>
    <property type="molecule type" value="Genomic_DNA"/>
</dbReference>
<sequence length="167" mass="18309">MNKGIVNKLPVKLVKRDYGRRVDVVEKAKNLIKPIGPMSGERTLVIGKAKTSIKPIGPMSGERTLVIGKAKSPIKPIGPMSGERTLVIGKAKSPLKLIGIMGGERILVAEQSRLMPRLFLAGGVRIPNARREGIFLQNPYEAEGHNGERILPRKEPLEAPWKHSISK</sequence>
<gene>
    <name evidence="2" type="ORF">COK05_08770</name>
</gene>
<accession>A0A2B2LY95</accession>
<proteinExistence type="predicted"/>
<organism evidence="2 3">
    <name type="scientific">Bacillus cereus</name>
    <dbReference type="NCBI Taxonomy" id="1396"/>
    <lineage>
        <taxon>Bacteria</taxon>
        <taxon>Bacillati</taxon>
        <taxon>Bacillota</taxon>
        <taxon>Bacilli</taxon>
        <taxon>Bacillales</taxon>
        <taxon>Bacillaceae</taxon>
        <taxon>Bacillus</taxon>
        <taxon>Bacillus cereus group</taxon>
    </lineage>
</organism>
<feature type="compositionally biased region" description="Basic and acidic residues" evidence="1">
    <location>
        <begin position="146"/>
        <end position="161"/>
    </location>
</feature>
<name>A0A2B2LY95_BACCE</name>
<dbReference type="Proteomes" id="UP000224386">
    <property type="component" value="Unassembled WGS sequence"/>
</dbReference>
<reference evidence="2 3" key="1">
    <citation type="submission" date="2017-09" db="EMBL/GenBank/DDBJ databases">
        <title>Large-scale bioinformatics analysis of Bacillus genomes uncovers conserved roles of natural products in bacterial physiology.</title>
        <authorList>
            <consortium name="Agbiome Team Llc"/>
            <person name="Bleich R.M."/>
            <person name="Grubbs K.J."/>
            <person name="Santa Maria K.C."/>
            <person name="Allen S.E."/>
            <person name="Farag S."/>
            <person name="Shank E.A."/>
            <person name="Bowers A."/>
        </authorList>
    </citation>
    <scope>NUCLEOTIDE SEQUENCE [LARGE SCALE GENOMIC DNA]</scope>
    <source>
        <strain evidence="2 3">AFS070861</strain>
    </source>
</reference>
<evidence type="ECO:0000313" key="3">
    <source>
        <dbReference type="Proteomes" id="UP000224386"/>
    </source>
</evidence>
<evidence type="ECO:0000313" key="2">
    <source>
        <dbReference type="EMBL" id="PFQ47888.1"/>
    </source>
</evidence>
<comment type="caution">
    <text evidence="2">The sequence shown here is derived from an EMBL/GenBank/DDBJ whole genome shotgun (WGS) entry which is preliminary data.</text>
</comment>